<dbReference type="AlphaFoldDB" id="A0A8J3U290"/>
<evidence type="ECO:0000313" key="2">
    <source>
        <dbReference type="EMBL" id="GII34739.1"/>
    </source>
</evidence>
<organism evidence="2 3">
    <name type="scientific">Planotetraspora mira</name>
    <dbReference type="NCBI Taxonomy" id="58121"/>
    <lineage>
        <taxon>Bacteria</taxon>
        <taxon>Bacillati</taxon>
        <taxon>Actinomycetota</taxon>
        <taxon>Actinomycetes</taxon>
        <taxon>Streptosporangiales</taxon>
        <taxon>Streptosporangiaceae</taxon>
        <taxon>Planotetraspora</taxon>
    </lineage>
</organism>
<proteinExistence type="predicted"/>
<dbReference type="EMBL" id="BOOO01000056">
    <property type="protein sequence ID" value="GII34739.1"/>
    <property type="molecule type" value="Genomic_DNA"/>
</dbReference>
<protein>
    <submittedName>
        <fullName evidence="2">Uncharacterized protein</fullName>
    </submittedName>
</protein>
<dbReference type="RefSeq" id="WP_203958519.1">
    <property type="nucleotide sequence ID" value="NZ_BOOO01000056.1"/>
</dbReference>
<dbReference type="Proteomes" id="UP000650628">
    <property type="component" value="Unassembled WGS sequence"/>
</dbReference>
<accession>A0A8J3U290</accession>
<sequence length="163" mass="17873">MVKKTGRPAYLQIADDLREQVIATGPTARGCGLHTQVILLRRRPRPCWRPPGGWSELIERLVAEGQRQGEVREGPLDRIGVPVFATLHGYATETLVPATTGTDATQTITFTTNGGWHTLYARALEEVRRRVTLDDPIGVPTSLSSLYLPSTRTHSRPAHSGVA</sequence>
<name>A0A8J3U290_9ACTN</name>
<keyword evidence="3" id="KW-1185">Reference proteome</keyword>
<gene>
    <name evidence="2" type="ORF">Pmi06nite_81810</name>
</gene>
<evidence type="ECO:0000256" key="1">
    <source>
        <dbReference type="SAM" id="MobiDB-lite"/>
    </source>
</evidence>
<comment type="caution">
    <text evidence="2">The sequence shown here is derived from an EMBL/GenBank/DDBJ whole genome shotgun (WGS) entry which is preliminary data.</text>
</comment>
<reference evidence="2 3" key="1">
    <citation type="submission" date="2021-01" db="EMBL/GenBank/DDBJ databases">
        <title>Whole genome shotgun sequence of Planotetraspora mira NBRC 15435.</title>
        <authorList>
            <person name="Komaki H."/>
            <person name="Tamura T."/>
        </authorList>
    </citation>
    <scope>NUCLEOTIDE SEQUENCE [LARGE SCALE GENOMIC DNA]</scope>
    <source>
        <strain evidence="2 3">NBRC 15435</strain>
    </source>
</reference>
<evidence type="ECO:0000313" key="3">
    <source>
        <dbReference type="Proteomes" id="UP000650628"/>
    </source>
</evidence>
<feature type="region of interest" description="Disordered" evidence="1">
    <location>
        <begin position="144"/>
        <end position="163"/>
    </location>
</feature>